<dbReference type="STRING" id="1293.SH09_09360"/>
<evidence type="ECO:0000313" key="3">
    <source>
        <dbReference type="EMBL" id="RIL41935.1"/>
    </source>
</evidence>
<name>A0A0D0SPK7_STAGA</name>
<keyword evidence="1" id="KW-0472">Membrane</keyword>
<dbReference type="AlphaFoldDB" id="A0A0D0SPK7"/>
<protein>
    <submittedName>
        <fullName evidence="2">Membrane protein</fullName>
    </submittedName>
</protein>
<dbReference type="Pfam" id="PF13346">
    <property type="entry name" value="ABC2_membrane_5"/>
    <property type="match status" value="1"/>
</dbReference>
<dbReference type="Proteomes" id="UP000283576">
    <property type="component" value="Unassembled WGS sequence"/>
</dbReference>
<feature type="transmembrane region" description="Helical" evidence="1">
    <location>
        <begin position="16"/>
        <end position="32"/>
    </location>
</feature>
<dbReference type="EMBL" id="QXRZ01000007">
    <property type="protein sequence ID" value="RIL41935.1"/>
    <property type="molecule type" value="Genomic_DNA"/>
</dbReference>
<dbReference type="Proteomes" id="UP000321057">
    <property type="component" value="Unassembled WGS sequence"/>
</dbReference>
<feature type="transmembrane region" description="Helical" evidence="1">
    <location>
        <begin position="38"/>
        <end position="56"/>
    </location>
</feature>
<dbReference type="RefSeq" id="WP_042739386.1">
    <property type="nucleotide sequence ID" value="NZ_BKAX01000013.1"/>
</dbReference>
<dbReference type="EMBL" id="BKAX01000013">
    <property type="protein sequence ID" value="GEQ06859.1"/>
    <property type="molecule type" value="Genomic_DNA"/>
</dbReference>
<proteinExistence type="predicted"/>
<keyword evidence="1" id="KW-1133">Transmembrane helix</keyword>
<feature type="transmembrane region" description="Helical" evidence="1">
    <location>
        <begin position="121"/>
        <end position="143"/>
    </location>
</feature>
<organism evidence="3 6">
    <name type="scientific">Staphylococcus gallinarum</name>
    <dbReference type="NCBI Taxonomy" id="1293"/>
    <lineage>
        <taxon>Bacteria</taxon>
        <taxon>Bacillati</taxon>
        <taxon>Bacillota</taxon>
        <taxon>Bacilli</taxon>
        <taxon>Bacillales</taxon>
        <taxon>Staphylococcaceae</taxon>
        <taxon>Staphylococcus</taxon>
    </lineage>
</organism>
<reference evidence="3 6" key="1">
    <citation type="journal article" date="2016" name="Front. Microbiol.">
        <title>Comprehensive Phylogenetic Analysis of Bovine Non-aureus Staphylococci Species Based on Whole-Genome Sequencing.</title>
        <authorList>
            <person name="Naushad S."/>
            <person name="Barkema H.W."/>
            <person name="Luby C."/>
            <person name="Condas L.A."/>
            <person name="Nobrega D.B."/>
            <person name="Carson D.A."/>
            <person name="De Buck J."/>
        </authorList>
    </citation>
    <scope>NUCLEOTIDE SEQUENCE [LARGE SCALE GENOMIC DNA]</scope>
    <source>
        <strain evidence="3 6">SNUC 1388</strain>
    </source>
</reference>
<accession>A0A0D0SPK7</accession>
<feature type="transmembrane region" description="Helical" evidence="1">
    <location>
        <begin position="91"/>
        <end position="109"/>
    </location>
</feature>
<feature type="transmembrane region" description="Helical" evidence="1">
    <location>
        <begin position="155"/>
        <end position="182"/>
    </location>
</feature>
<evidence type="ECO:0000313" key="7">
    <source>
        <dbReference type="Proteomes" id="UP000321057"/>
    </source>
</evidence>
<reference evidence="2 7" key="3">
    <citation type="submission" date="2019-07" db="EMBL/GenBank/DDBJ databases">
        <title>Whole genome shotgun sequence of Staphylococcus gallinarum NBRC 109767.</title>
        <authorList>
            <person name="Hosoyama A."/>
            <person name="Uohara A."/>
            <person name="Ohji S."/>
            <person name="Ichikawa N."/>
        </authorList>
    </citation>
    <scope>NUCLEOTIDE SEQUENCE [LARGE SCALE GENOMIC DNA]</scope>
    <source>
        <strain evidence="2 7">NBRC 109767</strain>
    </source>
</reference>
<keyword evidence="1" id="KW-0812">Transmembrane</keyword>
<evidence type="ECO:0000256" key="1">
    <source>
        <dbReference type="SAM" id="Phobius"/>
    </source>
</evidence>
<dbReference type="InterPro" id="IPR025699">
    <property type="entry name" value="ABC2_memb-like"/>
</dbReference>
<dbReference type="NCBIfam" id="NF047560">
    <property type="entry name" value="PSM_export_PmtB"/>
    <property type="match status" value="1"/>
</dbReference>
<sequence>MKNLIIRNFKLRKKTIVLYSLLLIFAPIQLLINNDLLIIRILSSIVAMIILFVSLLDSGHAFRFHSRLGHKQSLDFFGSLPVSKKALLDSTYITILLFTLIGAGILSLYNIPSSTVSKTGISYSITLPFSYIAINLFAVPIAFKRNLEQKSENISYLVYLLIMILFIPFLMILIAVGIQSLIGHQPIFLNYLELLYKYGFLIISIIFFISNYFIQYKKISNQQKEAN</sequence>
<gene>
    <name evidence="3" type="ORF">BUZ01_10895</name>
    <name evidence="4" type="ORF">NCTC12195_03636</name>
    <name evidence="2" type="ORF">SGA02_26870</name>
</gene>
<dbReference type="GeneID" id="93844699"/>
<evidence type="ECO:0000313" key="5">
    <source>
        <dbReference type="Proteomes" id="UP000255277"/>
    </source>
</evidence>
<dbReference type="Proteomes" id="UP000255277">
    <property type="component" value="Unassembled WGS sequence"/>
</dbReference>
<evidence type="ECO:0000313" key="2">
    <source>
        <dbReference type="EMBL" id="GEQ06859.1"/>
    </source>
</evidence>
<dbReference type="OrthoDB" id="2407769at2"/>
<dbReference type="EMBL" id="UHDK01000001">
    <property type="protein sequence ID" value="SUM34128.1"/>
    <property type="molecule type" value="Genomic_DNA"/>
</dbReference>
<reference evidence="4 5" key="2">
    <citation type="submission" date="2018-06" db="EMBL/GenBank/DDBJ databases">
        <authorList>
            <consortium name="Pathogen Informatics"/>
            <person name="Doyle S."/>
        </authorList>
    </citation>
    <scope>NUCLEOTIDE SEQUENCE [LARGE SCALE GENOMIC DNA]</scope>
    <source>
        <strain evidence="4 5">NCTC12195</strain>
    </source>
</reference>
<feature type="transmembrane region" description="Helical" evidence="1">
    <location>
        <begin position="194"/>
        <end position="214"/>
    </location>
</feature>
<evidence type="ECO:0000313" key="6">
    <source>
        <dbReference type="Proteomes" id="UP000283576"/>
    </source>
</evidence>
<evidence type="ECO:0000313" key="4">
    <source>
        <dbReference type="EMBL" id="SUM34128.1"/>
    </source>
</evidence>
<keyword evidence="7" id="KW-1185">Reference proteome</keyword>